<name>A8NLK0_COPC7</name>
<accession>A8NLK0</accession>
<dbReference type="EMBL" id="AACS02000012">
    <property type="protein sequence ID" value="EAU87155.2"/>
    <property type="molecule type" value="Genomic_DNA"/>
</dbReference>
<evidence type="ECO:0000313" key="2">
    <source>
        <dbReference type="Proteomes" id="UP000001861"/>
    </source>
</evidence>
<protein>
    <submittedName>
        <fullName evidence="1">Uncharacterized protein</fullName>
    </submittedName>
</protein>
<reference evidence="1 2" key="1">
    <citation type="journal article" date="2010" name="Proc. Natl. Acad. Sci. U.S.A.">
        <title>Insights into evolution of multicellular fungi from the assembled chromosomes of the mushroom Coprinopsis cinerea (Coprinus cinereus).</title>
        <authorList>
            <person name="Stajich J.E."/>
            <person name="Wilke S.K."/>
            <person name="Ahren D."/>
            <person name="Au C.H."/>
            <person name="Birren B.W."/>
            <person name="Borodovsky M."/>
            <person name="Burns C."/>
            <person name="Canback B."/>
            <person name="Casselton L.A."/>
            <person name="Cheng C.K."/>
            <person name="Deng J."/>
            <person name="Dietrich F.S."/>
            <person name="Fargo D.C."/>
            <person name="Farman M.L."/>
            <person name="Gathman A.C."/>
            <person name="Goldberg J."/>
            <person name="Guigo R."/>
            <person name="Hoegger P.J."/>
            <person name="Hooker J.B."/>
            <person name="Huggins A."/>
            <person name="James T.Y."/>
            <person name="Kamada T."/>
            <person name="Kilaru S."/>
            <person name="Kodira C."/>
            <person name="Kues U."/>
            <person name="Kupfer D."/>
            <person name="Kwan H.S."/>
            <person name="Lomsadze A."/>
            <person name="Li W."/>
            <person name="Lilly W.W."/>
            <person name="Ma L.J."/>
            <person name="Mackey A.J."/>
            <person name="Manning G."/>
            <person name="Martin F."/>
            <person name="Muraguchi H."/>
            <person name="Natvig D.O."/>
            <person name="Palmerini H."/>
            <person name="Ramesh M.A."/>
            <person name="Rehmeyer C.J."/>
            <person name="Roe B.A."/>
            <person name="Shenoy N."/>
            <person name="Stanke M."/>
            <person name="Ter-Hovhannisyan V."/>
            <person name="Tunlid A."/>
            <person name="Velagapudi R."/>
            <person name="Vision T.J."/>
            <person name="Zeng Q."/>
            <person name="Zolan M.E."/>
            <person name="Pukkila P.J."/>
        </authorList>
    </citation>
    <scope>NUCLEOTIDE SEQUENCE [LARGE SCALE GENOMIC DNA]</scope>
    <source>
        <strain evidence="2">Okayama-7 / 130 / ATCC MYA-4618 / FGSC 9003</strain>
    </source>
</reference>
<evidence type="ECO:0000313" key="1">
    <source>
        <dbReference type="EMBL" id="EAU87155.2"/>
    </source>
</evidence>
<gene>
    <name evidence="1" type="ORF">CC1G_05844</name>
</gene>
<comment type="caution">
    <text evidence="1">The sequence shown here is derived from an EMBL/GenBank/DDBJ whole genome shotgun (WGS) entry which is preliminary data.</text>
</comment>
<dbReference type="AlphaFoldDB" id="A8NLK0"/>
<dbReference type="GeneID" id="6011224"/>
<dbReference type="InParanoid" id="A8NLK0"/>
<sequence>MEKNGNGIYRRIVSTLFFHCKHDPPCRCKVKDNLQNHVYFQGDVAFVVEGMKDLARDDKTKFLKQRKQLVVEVASTVKPMIDWMRKDAFSRLMASDSWSGPFSARLKSAYNSFRNAIPSKLPGSFQALEELDVYQTHFRALLASDTPVPVPLYPGATTCPFSEAFFGSIVLDMTPGSSDALYDLLCQARPEYRSQPKHTVLFRASTLFSCDNDRYGCCGLFKRAGLFPYPEIERRAQSPKVESRFIDGLKMSWRPLVLLEMRPGLPSIPWGTGGCVRVAGTPKVPLWRSVTHIVFEQDYFNKILRGAEKRKIKLGTKPNILINVHAKERYKDLIEIRDEESLITADLFETPFTYGWGDPDLNYDNDLLSYCGPCYRMGGVERTFPIIDGWFTISDHLERMHEVEDGDTNVVLSPQELDELKEQEGPNLHSEDE</sequence>
<proteinExistence type="predicted"/>
<dbReference type="VEuPathDB" id="FungiDB:CC1G_05844"/>
<keyword evidence="2" id="KW-1185">Reference proteome</keyword>
<dbReference type="HOGENOM" id="CLU_032150_0_0_1"/>
<dbReference type="Proteomes" id="UP000001861">
    <property type="component" value="Unassembled WGS sequence"/>
</dbReference>
<organism evidence="1 2">
    <name type="scientific">Coprinopsis cinerea (strain Okayama-7 / 130 / ATCC MYA-4618 / FGSC 9003)</name>
    <name type="common">Inky cap fungus</name>
    <name type="synonym">Hormographiella aspergillata</name>
    <dbReference type="NCBI Taxonomy" id="240176"/>
    <lineage>
        <taxon>Eukaryota</taxon>
        <taxon>Fungi</taxon>
        <taxon>Dikarya</taxon>
        <taxon>Basidiomycota</taxon>
        <taxon>Agaricomycotina</taxon>
        <taxon>Agaricomycetes</taxon>
        <taxon>Agaricomycetidae</taxon>
        <taxon>Agaricales</taxon>
        <taxon>Agaricineae</taxon>
        <taxon>Psathyrellaceae</taxon>
        <taxon>Coprinopsis</taxon>
    </lineage>
</organism>
<dbReference type="KEGG" id="cci:CC1G_05844"/>
<dbReference type="RefSeq" id="XP_001834707.2">
    <property type="nucleotide sequence ID" value="XM_001834655.2"/>
</dbReference>